<dbReference type="RefSeq" id="WP_117395543.1">
    <property type="nucleotide sequence ID" value="NZ_CP021330.1"/>
</dbReference>
<name>A0A2R4MDS2_9HYPH</name>
<feature type="region of interest" description="Disordered" evidence="1">
    <location>
        <begin position="60"/>
        <end position="83"/>
    </location>
</feature>
<dbReference type="KEGG" id="mmyr:MXMO3_01665"/>
<evidence type="ECO:0000256" key="1">
    <source>
        <dbReference type="SAM" id="MobiDB-lite"/>
    </source>
</evidence>
<dbReference type="AlphaFoldDB" id="A0A2R4MDS2"/>
<gene>
    <name evidence="2" type="ORF">MXMO3_01665</name>
</gene>
<evidence type="ECO:0000313" key="3">
    <source>
        <dbReference type="Proteomes" id="UP000258927"/>
    </source>
</evidence>
<feature type="compositionally biased region" description="Pro residues" evidence="1">
    <location>
        <begin position="64"/>
        <end position="73"/>
    </location>
</feature>
<organism evidence="2 3">
    <name type="scientific">Maritalea myrionectae</name>
    <dbReference type="NCBI Taxonomy" id="454601"/>
    <lineage>
        <taxon>Bacteria</taxon>
        <taxon>Pseudomonadati</taxon>
        <taxon>Pseudomonadota</taxon>
        <taxon>Alphaproteobacteria</taxon>
        <taxon>Hyphomicrobiales</taxon>
        <taxon>Devosiaceae</taxon>
        <taxon>Maritalea</taxon>
    </lineage>
</organism>
<keyword evidence="3" id="KW-1185">Reference proteome</keyword>
<sequence length="83" mass="9678">MGDWRQKAIRTIWATHAKLPANASFDERTKALHAAYPFGVRRQYPYKVWLEEQRKYLSRYDPKPAGPLLPPKSPLELAKEKAK</sequence>
<accession>A0A2R4MDS2</accession>
<dbReference type="EMBL" id="CP021330">
    <property type="protein sequence ID" value="AVX04191.1"/>
    <property type="molecule type" value="Genomic_DNA"/>
</dbReference>
<evidence type="ECO:0000313" key="2">
    <source>
        <dbReference type="EMBL" id="AVX04191.1"/>
    </source>
</evidence>
<proteinExistence type="predicted"/>
<dbReference type="Proteomes" id="UP000258927">
    <property type="component" value="Chromosome"/>
</dbReference>
<protein>
    <submittedName>
        <fullName evidence="2">Uncharacterized protein</fullName>
    </submittedName>
</protein>
<reference evidence="2 3" key="1">
    <citation type="submission" date="2017-05" db="EMBL/GenBank/DDBJ databases">
        <title>Genome Analysis of Maritalea myrionectae HL2708#5.</title>
        <authorList>
            <consortium name="Cotde Inc.-PKNU"/>
            <person name="Jang D."/>
            <person name="Oh H.-M."/>
        </authorList>
    </citation>
    <scope>NUCLEOTIDE SEQUENCE [LARGE SCALE GENOMIC DNA]</scope>
    <source>
        <strain evidence="2 3">HL2708#5</strain>
    </source>
</reference>